<dbReference type="EMBL" id="AP019400">
    <property type="protein sequence ID" value="BBI36464.1"/>
    <property type="molecule type" value="Genomic_DNA"/>
</dbReference>
<sequence>MADGGMADGGTAVGGMVDGGTADGGMVDGGMAMALNIHRLSALTPKRQRTYSTLISTSLTAIKFSNYTKDMDTIEQTPSDNNNSGSRNLGRLIMQLRRLERQPHHFGNAGPLTPSEIHTIEAIGSEGRVLMSELAARLGITKGAVTQLITRLEAKELILRSPHPSDSRGTLISLTEKGREANAAHDEVHLQFYNQLRSQLSDQEIEIFETCIQKLNAVLRG</sequence>
<dbReference type="InterPro" id="IPR000835">
    <property type="entry name" value="HTH_MarR-typ"/>
</dbReference>
<dbReference type="Gene3D" id="1.10.10.10">
    <property type="entry name" value="Winged helix-like DNA-binding domain superfamily/Winged helix DNA-binding domain"/>
    <property type="match status" value="1"/>
</dbReference>
<evidence type="ECO:0000256" key="1">
    <source>
        <dbReference type="ARBA" id="ARBA00023015"/>
    </source>
</evidence>
<keyword evidence="2" id="KW-0238">DNA-binding</keyword>
<evidence type="ECO:0000259" key="4">
    <source>
        <dbReference type="PROSITE" id="PS50995"/>
    </source>
</evidence>
<organism evidence="5 6">
    <name type="scientific">Cohnella abietis</name>
    <dbReference type="NCBI Taxonomy" id="2507935"/>
    <lineage>
        <taxon>Bacteria</taxon>
        <taxon>Bacillati</taxon>
        <taxon>Bacillota</taxon>
        <taxon>Bacilli</taxon>
        <taxon>Bacillales</taxon>
        <taxon>Paenibacillaceae</taxon>
        <taxon>Cohnella</taxon>
    </lineage>
</organism>
<feature type="domain" description="HTH marR-type" evidence="4">
    <location>
        <begin position="82"/>
        <end position="217"/>
    </location>
</feature>
<dbReference type="PROSITE" id="PS50995">
    <property type="entry name" value="HTH_MARR_2"/>
    <property type="match status" value="1"/>
</dbReference>
<dbReference type="PRINTS" id="PR00598">
    <property type="entry name" value="HTHMARR"/>
</dbReference>
<dbReference type="PANTHER" id="PTHR42756">
    <property type="entry name" value="TRANSCRIPTIONAL REGULATOR, MARR"/>
    <property type="match status" value="1"/>
</dbReference>
<dbReference type="GO" id="GO:0003700">
    <property type="term" value="F:DNA-binding transcription factor activity"/>
    <property type="evidence" value="ECO:0007669"/>
    <property type="project" value="InterPro"/>
</dbReference>
<dbReference type="Pfam" id="PF01047">
    <property type="entry name" value="MarR"/>
    <property type="match status" value="1"/>
</dbReference>
<evidence type="ECO:0000256" key="3">
    <source>
        <dbReference type="ARBA" id="ARBA00023163"/>
    </source>
</evidence>
<dbReference type="KEGG" id="cohn:KCTCHS21_58630"/>
<dbReference type="Proteomes" id="UP000289856">
    <property type="component" value="Chromosome"/>
</dbReference>
<name>A0A3T1DEL2_9BACL</name>
<reference evidence="5 6" key="1">
    <citation type="submission" date="2019-01" db="EMBL/GenBank/DDBJ databases">
        <title>Complete genome sequence of Cohnella hallensis HS21 isolated from Korean fir (Abies koreana) rhizospheric soil.</title>
        <authorList>
            <person name="Jiang L."/>
            <person name="Kang S.W."/>
            <person name="Kim S."/>
            <person name="Jung J."/>
            <person name="Kim C.Y."/>
            <person name="Kim D.H."/>
            <person name="Kim S.W."/>
            <person name="Lee J."/>
        </authorList>
    </citation>
    <scope>NUCLEOTIDE SEQUENCE [LARGE SCALE GENOMIC DNA]</scope>
    <source>
        <strain evidence="5 6">HS21</strain>
    </source>
</reference>
<dbReference type="GO" id="GO:0003677">
    <property type="term" value="F:DNA binding"/>
    <property type="evidence" value="ECO:0007669"/>
    <property type="project" value="UniProtKB-KW"/>
</dbReference>
<dbReference type="SUPFAM" id="SSF46785">
    <property type="entry name" value="Winged helix' DNA-binding domain"/>
    <property type="match status" value="1"/>
</dbReference>
<dbReference type="PANTHER" id="PTHR42756:SF1">
    <property type="entry name" value="TRANSCRIPTIONAL REPRESSOR OF EMRAB OPERON"/>
    <property type="match status" value="1"/>
</dbReference>
<evidence type="ECO:0000313" key="6">
    <source>
        <dbReference type="Proteomes" id="UP000289856"/>
    </source>
</evidence>
<gene>
    <name evidence="5" type="ORF">KCTCHS21_58630</name>
</gene>
<dbReference type="InterPro" id="IPR036390">
    <property type="entry name" value="WH_DNA-bd_sf"/>
</dbReference>
<evidence type="ECO:0000256" key="2">
    <source>
        <dbReference type="ARBA" id="ARBA00023125"/>
    </source>
</evidence>
<dbReference type="AlphaFoldDB" id="A0A3T1DEL2"/>
<dbReference type="InterPro" id="IPR036388">
    <property type="entry name" value="WH-like_DNA-bd_sf"/>
</dbReference>
<keyword evidence="3" id="KW-0804">Transcription</keyword>
<accession>A0A3T1DEL2</accession>
<evidence type="ECO:0000313" key="5">
    <source>
        <dbReference type="EMBL" id="BBI36464.1"/>
    </source>
</evidence>
<proteinExistence type="predicted"/>
<dbReference type="SMART" id="SM00347">
    <property type="entry name" value="HTH_MARR"/>
    <property type="match status" value="1"/>
</dbReference>
<keyword evidence="1" id="KW-0805">Transcription regulation</keyword>
<protein>
    <recommendedName>
        <fullName evidence="4">HTH marR-type domain-containing protein</fullName>
    </recommendedName>
</protein>
<keyword evidence="6" id="KW-1185">Reference proteome</keyword>